<sequence length="376" mass="42865">MAHVIFRLAVGGLENGLVNLINRMPPERYRHAIICLTSYTDFQYRLQREVPIFALNKREGKDIGLYVRLWQLLRQIRPDILHTRNLATLEAHLPGFLAGIPHRVHGEHGHDMHDLDNKSQKYRFLRRAYRPLVHRFIPLSQALNHYLAHDVVVAPSKLLTICNGVDTNHFSPVTDLIRERRQLLPRDFFNTTAPLIGTVGRLESVKDQLTLARAFVELVRMFPDEKNQPRLMMIGDGLLKKHINQILETANVQHLTWLPGSRDDVSACLQTFDIFVLPSLGEGISNTILEAMATGLPIIATDVGGNSELVRHDYNGFLVPRADPDTLAKQLYIYCTNPVLRQTHGQASRTRAVNEFSIDMMVTRYLALYDELMALC</sequence>
<dbReference type="NCBIfam" id="TIGR03088">
    <property type="entry name" value="stp2"/>
    <property type="match status" value="1"/>
</dbReference>
<dbReference type="Pfam" id="PF13439">
    <property type="entry name" value="Glyco_transf_4"/>
    <property type="match status" value="1"/>
</dbReference>
<keyword evidence="2" id="KW-0808">Transferase</keyword>
<name>A0A839HF05_9GAMM</name>
<accession>A0A839HF05</accession>
<dbReference type="Gene3D" id="3.40.50.2000">
    <property type="entry name" value="Glycogen Phosphorylase B"/>
    <property type="match status" value="2"/>
</dbReference>
<evidence type="ECO:0000313" key="3">
    <source>
        <dbReference type="Proteomes" id="UP000548632"/>
    </source>
</evidence>
<evidence type="ECO:0000259" key="1">
    <source>
        <dbReference type="Pfam" id="PF13439"/>
    </source>
</evidence>
<dbReference type="Pfam" id="PF13692">
    <property type="entry name" value="Glyco_trans_1_4"/>
    <property type="match status" value="1"/>
</dbReference>
<dbReference type="GO" id="GO:0016757">
    <property type="term" value="F:glycosyltransferase activity"/>
    <property type="evidence" value="ECO:0007669"/>
    <property type="project" value="UniProtKB-ARBA"/>
</dbReference>
<feature type="domain" description="Glycosyltransferase subfamily 4-like N-terminal" evidence="1">
    <location>
        <begin position="10"/>
        <end position="168"/>
    </location>
</feature>
<dbReference type="InterPro" id="IPR050194">
    <property type="entry name" value="Glycosyltransferase_grp1"/>
</dbReference>
<comment type="caution">
    <text evidence="2">The sequence shown here is derived from an EMBL/GenBank/DDBJ whole genome shotgun (WGS) entry which is preliminary data.</text>
</comment>
<protein>
    <submittedName>
        <fullName evidence="2">TIGR03088 family PEP-CTERM/XrtA system glycosyltransferase</fullName>
    </submittedName>
</protein>
<organism evidence="2 3">
    <name type="scientific">Thiospirillum jenense</name>
    <dbReference type="NCBI Taxonomy" id="1653858"/>
    <lineage>
        <taxon>Bacteria</taxon>
        <taxon>Pseudomonadati</taxon>
        <taxon>Pseudomonadota</taxon>
        <taxon>Gammaproteobacteria</taxon>
        <taxon>Chromatiales</taxon>
        <taxon>Chromatiaceae</taxon>
        <taxon>Thiospirillum</taxon>
    </lineage>
</organism>
<dbReference type="EMBL" id="JABVCQ010000043">
    <property type="protein sequence ID" value="MBB1127241.1"/>
    <property type="molecule type" value="Genomic_DNA"/>
</dbReference>
<dbReference type="SUPFAM" id="SSF53756">
    <property type="entry name" value="UDP-Glycosyltransferase/glycogen phosphorylase"/>
    <property type="match status" value="1"/>
</dbReference>
<reference evidence="2 3" key="1">
    <citation type="journal article" date="2020" name="Arch. Microbiol.">
        <title>The genome sequence of the giant phototrophic gammaproteobacterium Thiospirillum jenense gives insight into its physiological properties and phylogenetic relationships.</title>
        <authorList>
            <person name="Imhoff J.F."/>
            <person name="Meyer T.E."/>
            <person name="Kyndt J.A."/>
        </authorList>
    </citation>
    <scope>NUCLEOTIDE SEQUENCE [LARGE SCALE GENOMIC DNA]</scope>
    <source>
        <strain evidence="2 3">DSM 216</strain>
    </source>
</reference>
<dbReference type="PANTHER" id="PTHR45947">
    <property type="entry name" value="SULFOQUINOVOSYL TRANSFERASE SQD2"/>
    <property type="match status" value="1"/>
</dbReference>
<dbReference type="InterPro" id="IPR028098">
    <property type="entry name" value="Glyco_trans_4-like_N"/>
</dbReference>
<evidence type="ECO:0000313" key="2">
    <source>
        <dbReference type="EMBL" id="MBB1127241.1"/>
    </source>
</evidence>
<dbReference type="Proteomes" id="UP000548632">
    <property type="component" value="Unassembled WGS sequence"/>
</dbReference>
<proteinExistence type="predicted"/>
<dbReference type="AlphaFoldDB" id="A0A839HF05"/>
<dbReference type="PANTHER" id="PTHR45947:SF14">
    <property type="entry name" value="SLL1723 PROTEIN"/>
    <property type="match status" value="1"/>
</dbReference>
<gene>
    <name evidence="2" type="ORF">HUK38_13560</name>
</gene>
<dbReference type="InterPro" id="IPR017522">
    <property type="entry name" value="Sugar_tfrase_PEP-CTERM_Stp2"/>
</dbReference>
<keyword evidence="3" id="KW-1185">Reference proteome</keyword>